<name>A0A843W533_COLES</name>
<accession>A0A843W533</accession>
<keyword evidence="2" id="KW-1185">Reference proteome</keyword>
<dbReference type="EMBL" id="NMUH01002337">
    <property type="protein sequence ID" value="MQL99363.1"/>
    <property type="molecule type" value="Genomic_DNA"/>
</dbReference>
<proteinExistence type="predicted"/>
<sequence length="80" mass="9311">MSTQHPHVSTPLTLLCSDCLLDTWDVLTPLNLCRHNPFDLLYSEEDEECSELMECAVRANVFWIVDFLDSLKLFFAIKYL</sequence>
<gene>
    <name evidence="1" type="ORF">Taro_032087</name>
</gene>
<dbReference type="Proteomes" id="UP000652761">
    <property type="component" value="Unassembled WGS sequence"/>
</dbReference>
<comment type="caution">
    <text evidence="1">The sequence shown here is derived from an EMBL/GenBank/DDBJ whole genome shotgun (WGS) entry which is preliminary data.</text>
</comment>
<evidence type="ECO:0000313" key="1">
    <source>
        <dbReference type="EMBL" id="MQL99363.1"/>
    </source>
</evidence>
<protein>
    <submittedName>
        <fullName evidence="1">Uncharacterized protein</fullName>
    </submittedName>
</protein>
<evidence type="ECO:0000313" key="2">
    <source>
        <dbReference type="Proteomes" id="UP000652761"/>
    </source>
</evidence>
<reference evidence="1" key="1">
    <citation type="submission" date="2017-07" db="EMBL/GenBank/DDBJ databases">
        <title>Taro Niue Genome Assembly and Annotation.</title>
        <authorList>
            <person name="Atibalentja N."/>
            <person name="Keating K."/>
            <person name="Fields C.J."/>
        </authorList>
    </citation>
    <scope>NUCLEOTIDE SEQUENCE</scope>
    <source>
        <strain evidence="1">Niue_2</strain>
        <tissue evidence="1">Leaf</tissue>
    </source>
</reference>
<dbReference type="AlphaFoldDB" id="A0A843W533"/>
<organism evidence="1 2">
    <name type="scientific">Colocasia esculenta</name>
    <name type="common">Wild taro</name>
    <name type="synonym">Arum esculentum</name>
    <dbReference type="NCBI Taxonomy" id="4460"/>
    <lineage>
        <taxon>Eukaryota</taxon>
        <taxon>Viridiplantae</taxon>
        <taxon>Streptophyta</taxon>
        <taxon>Embryophyta</taxon>
        <taxon>Tracheophyta</taxon>
        <taxon>Spermatophyta</taxon>
        <taxon>Magnoliopsida</taxon>
        <taxon>Liliopsida</taxon>
        <taxon>Araceae</taxon>
        <taxon>Aroideae</taxon>
        <taxon>Colocasieae</taxon>
        <taxon>Colocasia</taxon>
    </lineage>
</organism>